<name>A0ABW6AJH5_9BACT</name>
<keyword evidence="2" id="KW-0328">Glycosyltransferase</keyword>
<dbReference type="Pfam" id="PF13524">
    <property type="entry name" value="Glyco_trans_1_2"/>
    <property type="match status" value="1"/>
</dbReference>
<evidence type="ECO:0000313" key="2">
    <source>
        <dbReference type="EMBL" id="MFD2934219.1"/>
    </source>
</evidence>
<keyword evidence="2" id="KW-0808">Transferase</keyword>
<evidence type="ECO:0000259" key="1">
    <source>
        <dbReference type="Pfam" id="PF13524"/>
    </source>
</evidence>
<sequence>MASILYFGDSNQSSTSAHRANALKRLGHTVVIKDPFEKVAEFPAAKWTGPIHYRTGYRLLQVWIAKWVSTIISTTKQPDLVWVDSGELFGPEIIKTMKSLACPVVLYNVDDPTGKRDGHRFDSLVQAIPLYDVLVVVRRETEEECLRLGAKRVMRVFRSYDEKAHNPFTDEEAIPASFKSDVVFIGTWMRHEKRDEFILELINKGVPISIWGDRWTKSPYWKSLQSVYRGGALGGREYVAAIQGAKICLGFLSKGNRDLHTQRSLEVPYAGGLFCAERTAEHLDLYREGVDAVFWSDAAECATVCHQLLENDSQREAIRLSGMRRVREGRVGNEDICKKVLDATLGSIHPPTASSYSSVNDR</sequence>
<gene>
    <name evidence="2" type="ORF">ACFS25_10525</name>
</gene>
<protein>
    <submittedName>
        <fullName evidence="2">Glycosyltransferase</fullName>
        <ecNumber evidence="2">2.4.-.-</ecNumber>
    </submittedName>
</protein>
<evidence type="ECO:0000313" key="3">
    <source>
        <dbReference type="Proteomes" id="UP001597512"/>
    </source>
</evidence>
<organism evidence="2 3">
    <name type="scientific">Spirosoma flavum</name>
    <dbReference type="NCBI Taxonomy" id="2048557"/>
    <lineage>
        <taxon>Bacteria</taxon>
        <taxon>Pseudomonadati</taxon>
        <taxon>Bacteroidota</taxon>
        <taxon>Cytophagia</taxon>
        <taxon>Cytophagales</taxon>
        <taxon>Cytophagaceae</taxon>
        <taxon>Spirosoma</taxon>
    </lineage>
</organism>
<accession>A0ABW6AJH5</accession>
<dbReference type="InterPro" id="IPR055259">
    <property type="entry name" value="YkvP/CgeB_Glyco_trans-like"/>
</dbReference>
<feature type="domain" description="Spore protein YkvP/CgeB glycosyl transferase-like" evidence="1">
    <location>
        <begin position="196"/>
        <end position="328"/>
    </location>
</feature>
<dbReference type="RefSeq" id="WP_381499693.1">
    <property type="nucleotide sequence ID" value="NZ_JBHUOM010000002.1"/>
</dbReference>
<comment type="caution">
    <text evidence="2">The sequence shown here is derived from an EMBL/GenBank/DDBJ whole genome shotgun (WGS) entry which is preliminary data.</text>
</comment>
<dbReference type="EMBL" id="JBHUOM010000002">
    <property type="protein sequence ID" value="MFD2934219.1"/>
    <property type="molecule type" value="Genomic_DNA"/>
</dbReference>
<reference evidence="3" key="1">
    <citation type="journal article" date="2019" name="Int. J. Syst. Evol. Microbiol.">
        <title>The Global Catalogue of Microorganisms (GCM) 10K type strain sequencing project: providing services to taxonomists for standard genome sequencing and annotation.</title>
        <authorList>
            <consortium name="The Broad Institute Genomics Platform"/>
            <consortium name="The Broad Institute Genome Sequencing Center for Infectious Disease"/>
            <person name="Wu L."/>
            <person name="Ma J."/>
        </authorList>
    </citation>
    <scope>NUCLEOTIDE SEQUENCE [LARGE SCALE GENOMIC DNA]</scope>
    <source>
        <strain evidence="3">KCTC 52490</strain>
    </source>
</reference>
<proteinExistence type="predicted"/>
<keyword evidence="3" id="KW-1185">Reference proteome</keyword>
<dbReference type="SUPFAM" id="SSF53756">
    <property type="entry name" value="UDP-Glycosyltransferase/glycogen phosphorylase"/>
    <property type="match status" value="1"/>
</dbReference>
<dbReference type="GO" id="GO:0016757">
    <property type="term" value="F:glycosyltransferase activity"/>
    <property type="evidence" value="ECO:0007669"/>
    <property type="project" value="UniProtKB-KW"/>
</dbReference>
<dbReference type="Proteomes" id="UP001597512">
    <property type="component" value="Unassembled WGS sequence"/>
</dbReference>
<dbReference type="EC" id="2.4.-.-" evidence="2"/>